<dbReference type="SUPFAM" id="SSF49854">
    <property type="entry name" value="Spermadhesin, CUB domain"/>
    <property type="match status" value="2"/>
</dbReference>
<dbReference type="PhylomeDB" id="E9HM26"/>
<accession>E9HM26</accession>
<sequence length="276" mass="30877">MKLFPIVFFLWAVAAGEVRDEMCNSQQTSTTKLIVRRTWPLTIPLPILFNCSTQRLDGFDNSCGNMCTKLTSTGTGVVQSPNFPGDYGNQSRFCLVTITAPAGWMIQLKFTTFNLETDKAYITVGDGTANVPRITGNTIPAVFPTTHNRLVRYFLVFKRSHFLDRAIGVLVSFPIQSPNYPGDYGNDYKYCVVSIIVPVGKRIQLTFTAFNLQTGHSSILVNYKDTVYMPRATGSKIPDVVTTDSNALYIQFYSDGDTTPHTAVYNWRATYTAVWH</sequence>
<dbReference type="GO" id="GO:0038024">
    <property type="term" value="F:cargo receptor activity"/>
    <property type="evidence" value="ECO:0000318"/>
    <property type="project" value="GO_Central"/>
</dbReference>
<feature type="chain" id="PRO_5003241222" description="CUB domain-containing protein" evidence="4">
    <location>
        <begin position="17"/>
        <end position="276"/>
    </location>
</feature>
<dbReference type="AlphaFoldDB" id="E9HM26"/>
<feature type="domain" description="CUB" evidence="5">
    <location>
        <begin position="63"/>
        <end position="176"/>
    </location>
</feature>
<name>E9HM26_DAPPU</name>
<dbReference type="Pfam" id="PF00431">
    <property type="entry name" value="CUB"/>
    <property type="match status" value="2"/>
</dbReference>
<comment type="caution">
    <text evidence="3">Lacks conserved residue(s) required for the propagation of feature annotation.</text>
</comment>
<proteinExistence type="predicted"/>
<dbReference type="InterPro" id="IPR000859">
    <property type="entry name" value="CUB_dom"/>
</dbReference>
<dbReference type="InterPro" id="IPR035914">
    <property type="entry name" value="Sperma_CUB_dom_sf"/>
</dbReference>
<feature type="signal peptide" evidence="4">
    <location>
        <begin position="1"/>
        <end position="16"/>
    </location>
</feature>
<dbReference type="KEGG" id="dpx:DAPPUDRAFT_115638"/>
<feature type="domain" description="CUB" evidence="5">
    <location>
        <begin position="175"/>
        <end position="274"/>
    </location>
</feature>
<protein>
    <recommendedName>
        <fullName evidence="5">CUB domain-containing protein</fullName>
    </recommendedName>
</protein>
<dbReference type="PANTHER" id="PTHR24251">
    <property type="entry name" value="OVOCHYMASE-RELATED"/>
    <property type="match status" value="1"/>
</dbReference>
<gene>
    <name evidence="6" type="ORF">DAPPUDRAFT_115638</name>
</gene>
<reference evidence="6 7" key="1">
    <citation type="journal article" date="2011" name="Science">
        <title>The ecoresponsive genome of Daphnia pulex.</title>
        <authorList>
            <person name="Colbourne J.K."/>
            <person name="Pfrender M.E."/>
            <person name="Gilbert D."/>
            <person name="Thomas W.K."/>
            <person name="Tucker A."/>
            <person name="Oakley T.H."/>
            <person name="Tokishita S."/>
            <person name="Aerts A."/>
            <person name="Arnold G.J."/>
            <person name="Basu M.K."/>
            <person name="Bauer D.J."/>
            <person name="Caceres C.E."/>
            <person name="Carmel L."/>
            <person name="Casola C."/>
            <person name="Choi J.H."/>
            <person name="Detter J.C."/>
            <person name="Dong Q."/>
            <person name="Dusheyko S."/>
            <person name="Eads B.D."/>
            <person name="Frohlich T."/>
            <person name="Geiler-Samerotte K.A."/>
            <person name="Gerlach D."/>
            <person name="Hatcher P."/>
            <person name="Jogdeo S."/>
            <person name="Krijgsveld J."/>
            <person name="Kriventseva E.V."/>
            <person name="Kultz D."/>
            <person name="Laforsch C."/>
            <person name="Lindquist E."/>
            <person name="Lopez J."/>
            <person name="Manak J.R."/>
            <person name="Muller J."/>
            <person name="Pangilinan J."/>
            <person name="Patwardhan R.P."/>
            <person name="Pitluck S."/>
            <person name="Pritham E.J."/>
            <person name="Rechtsteiner A."/>
            <person name="Rho M."/>
            <person name="Rogozin I.B."/>
            <person name="Sakarya O."/>
            <person name="Salamov A."/>
            <person name="Schaack S."/>
            <person name="Shapiro H."/>
            <person name="Shiga Y."/>
            <person name="Skalitzky C."/>
            <person name="Smith Z."/>
            <person name="Souvorov A."/>
            <person name="Sung W."/>
            <person name="Tang Z."/>
            <person name="Tsuchiya D."/>
            <person name="Tu H."/>
            <person name="Vos H."/>
            <person name="Wang M."/>
            <person name="Wolf Y.I."/>
            <person name="Yamagata H."/>
            <person name="Yamada T."/>
            <person name="Ye Y."/>
            <person name="Shaw J.R."/>
            <person name="Andrews J."/>
            <person name="Crease T.J."/>
            <person name="Tang H."/>
            <person name="Lucas S.M."/>
            <person name="Robertson H.M."/>
            <person name="Bork P."/>
            <person name="Koonin E.V."/>
            <person name="Zdobnov E.M."/>
            <person name="Grigoriev I.V."/>
            <person name="Lynch M."/>
            <person name="Boore J.L."/>
        </authorList>
    </citation>
    <scope>NUCLEOTIDE SEQUENCE [LARGE SCALE GENOMIC DNA]</scope>
</reference>
<evidence type="ECO:0000256" key="4">
    <source>
        <dbReference type="SAM" id="SignalP"/>
    </source>
</evidence>
<dbReference type="InParanoid" id="E9HM26"/>
<dbReference type="CDD" id="cd00041">
    <property type="entry name" value="CUB"/>
    <property type="match status" value="2"/>
</dbReference>
<dbReference type="Proteomes" id="UP000000305">
    <property type="component" value="Unassembled WGS sequence"/>
</dbReference>
<evidence type="ECO:0000256" key="3">
    <source>
        <dbReference type="PROSITE-ProRule" id="PRU00059"/>
    </source>
</evidence>
<dbReference type="SMART" id="SM00042">
    <property type="entry name" value="CUB"/>
    <property type="match status" value="2"/>
</dbReference>
<keyword evidence="1" id="KW-0677">Repeat</keyword>
<keyword evidence="4" id="KW-0732">Signal</keyword>
<evidence type="ECO:0000313" key="6">
    <source>
        <dbReference type="EMBL" id="EFX67162.1"/>
    </source>
</evidence>
<dbReference type="Gene3D" id="2.60.120.290">
    <property type="entry name" value="Spermadhesin, CUB domain"/>
    <property type="match status" value="2"/>
</dbReference>
<dbReference type="EMBL" id="GL732684">
    <property type="protein sequence ID" value="EFX67162.1"/>
    <property type="molecule type" value="Genomic_DNA"/>
</dbReference>
<evidence type="ECO:0000256" key="2">
    <source>
        <dbReference type="ARBA" id="ARBA00023157"/>
    </source>
</evidence>
<keyword evidence="2" id="KW-1015">Disulfide bond</keyword>
<organism evidence="6 7">
    <name type="scientific">Daphnia pulex</name>
    <name type="common">Water flea</name>
    <dbReference type="NCBI Taxonomy" id="6669"/>
    <lineage>
        <taxon>Eukaryota</taxon>
        <taxon>Metazoa</taxon>
        <taxon>Ecdysozoa</taxon>
        <taxon>Arthropoda</taxon>
        <taxon>Crustacea</taxon>
        <taxon>Branchiopoda</taxon>
        <taxon>Diplostraca</taxon>
        <taxon>Cladocera</taxon>
        <taxon>Anomopoda</taxon>
        <taxon>Daphniidae</taxon>
        <taxon>Daphnia</taxon>
    </lineage>
</organism>
<keyword evidence="7" id="KW-1185">Reference proteome</keyword>
<evidence type="ECO:0000256" key="1">
    <source>
        <dbReference type="ARBA" id="ARBA00022737"/>
    </source>
</evidence>
<dbReference type="eggNOG" id="KOG3714">
    <property type="taxonomic scope" value="Eukaryota"/>
</dbReference>
<evidence type="ECO:0000313" key="7">
    <source>
        <dbReference type="Proteomes" id="UP000000305"/>
    </source>
</evidence>
<evidence type="ECO:0000259" key="5">
    <source>
        <dbReference type="PROSITE" id="PS01180"/>
    </source>
</evidence>
<dbReference type="OrthoDB" id="9971251at2759"/>
<dbReference type="HOGENOM" id="CLU_928327_0_0_1"/>
<dbReference type="PROSITE" id="PS01180">
    <property type="entry name" value="CUB"/>
    <property type="match status" value="2"/>
</dbReference>